<name>A0ACD1HK75_9EURO</name>
<accession>A0ACD1HK75</accession>
<evidence type="ECO:0000313" key="1">
    <source>
        <dbReference type="EMBL" id="RAH74028.1"/>
    </source>
</evidence>
<gene>
    <name evidence="1" type="ORF">BO66DRAFT_459750</name>
</gene>
<dbReference type="EMBL" id="KZ824937">
    <property type="protein sequence ID" value="RAH74028.1"/>
    <property type="molecule type" value="Genomic_DNA"/>
</dbReference>
<dbReference type="Proteomes" id="UP000249661">
    <property type="component" value="Unassembled WGS sequence"/>
</dbReference>
<keyword evidence="2" id="KW-1185">Reference proteome</keyword>
<organism evidence="1 2">
    <name type="scientific">Aspergillus aculeatinus CBS 121060</name>
    <dbReference type="NCBI Taxonomy" id="1448322"/>
    <lineage>
        <taxon>Eukaryota</taxon>
        <taxon>Fungi</taxon>
        <taxon>Dikarya</taxon>
        <taxon>Ascomycota</taxon>
        <taxon>Pezizomycotina</taxon>
        <taxon>Eurotiomycetes</taxon>
        <taxon>Eurotiomycetidae</taxon>
        <taxon>Eurotiales</taxon>
        <taxon>Aspergillaceae</taxon>
        <taxon>Aspergillus</taxon>
        <taxon>Aspergillus subgen. Circumdati</taxon>
    </lineage>
</organism>
<sequence length="273" mass="29097">MPDLKRTHEADVLLLYVILLNADSRTINWPAVAEATGITQSAARLKWYRLKQELDQKIEAGGFGYRDMRVAEAQSGGEGDKSAEGSLKKVVSAAATATATAAEEDEPRSDGKPKGQQQSRLKRERKKKSAKIVQEEGSVLFSDSSSAGSDGDVDEDDWVDGTRGGRRKSFVFYAGGRGDKLGEIKSGGDDDVSESKQRELKVMGSQERVSCWSSDSSLVKVGISGGGSQGEACAIYSDEDHGGNMLVKGAEKAGDSAATRENGIDQVKEGAVE</sequence>
<protein>
    <submittedName>
        <fullName evidence="1">Uncharacterized protein</fullName>
    </submittedName>
</protein>
<reference evidence="1" key="1">
    <citation type="submission" date="2018-02" db="EMBL/GenBank/DDBJ databases">
        <title>The genomes of Aspergillus section Nigri reveals drivers in fungal speciation.</title>
        <authorList>
            <consortium name="DOE Joint Genome Institute"/>
            <person name="Vesth T.C."/>
            <person name="Nybo J."/>
            <person name="Theobald S."/>
            <person name="Brandl J."/>
            <person name="Frisvad J.C."/>
            <person name="Nielsen K.F."/>
            <person name="Lyhne E.K."/>
            <person name="Kogle M.E."/>
            <person name="Kuo A."/>
            <person name="Riley R."/>
            <person name="Clum A."/>
            <person name="Nolan M."/>
            <person name="Lipzen A."/>
            <person name="Salamov A."/>
            <person name="Henrissat B."/>
            <person name="Wiebenga A."/>
            <person name="De vries R.P."/>
            <person name="Grigoriev I.V."/>
            <person name="Mortensen U.H."/>
            <person name="Andersen M.R."/>
            <person name="Baker S.E."/>
        </authorList>
    </citation>
    <scope>NUCLEOTIDE SEQUENCE</scope>
    <source>
        <strain evidence="1">CBS 121060</strain>
    </source>
</reference>
<proteinExistence type="predicted"/>
<evidence type="ECO:0000313" key="2">
    <source>
        <dbReference type="Proteomes" id="UP000249661"/>
    </source>
</evidence>